<gene>
    <name evidence="2" type="ORF">EPH_0016520</name>
</gene>
<dbReference type="EMBL" id="HG694123">
    <property type="protein sequence ID" value="CDI85676.1"/>
    <property type="molecule type" value="Genomic_DNA"/>
</dbReference>
<name>U6GZD8_9EIME</name>
<reference evidence="2" key="2">
    <citation type="submission" date="2013-10" db="EMBL/GenBank/DDBJ databases">
        <authorList>
            <person name="Aslett M."/>
        </authorList>
    </citation>
    <scope>NUCLEOTIDE SEQUENCE [LARGE SCALE GENOMIC DNA]</scope>
    <source>
        <strain evidence="2">Houghton</strain>
    </source>
</reference>
<keyword evidence="3" id="KW-1185">Reference proteome</keyword>
<dbReference type="VEuPathDB" id="ToxoDB:EPH_0016520"/>
<sequence length="179" mass="20062">MSTAFIDIPTIYTVGIEALNPTHDPVYHGTLPVYGGPNADLALGPIQPPPRAEDIWLQVSRYGEGIALEDVVDYLMDQLPPHPRQEPSEGAPEAQPSFPEQQLREGPFWVVVEPSLAVATIEKIMNLHLLQSGTSRCAVVALVQYYVQCFIDERELSLPYLPKIDRGLFCFWKPAQWHL</sequence>
<protein>
    <submittedName>
        <fullName evidence="2">Uncharacterized protein</fullName>
    </submittedName>
</protein>
<dbReference type="Proteomes" id="UP000018201">
    <property type="component" value="Unassembled WGS sequence"/>
</dbReference>
<feature type="region of interest" description="Disordered" evidence="1">
    <location>
        <begin position="79"/>
        <end position="99"/>
    </location>
</feature>
<accession>U6GZD8</accession>
<proteinExistence type="predicted"/>
<reference evidence="2" key="1">
    <citation type="submission" date="2013-10" db="EMBL/GenBank/DDBJ databases">
        <title>Genomic analysis of the causative agents of coccidiosis in chickens.</title>
        <authorList>
            <person name="Reid A.J."/>
            <person name="Blake D."/>
            <person name="Billington K."/>
            <person name="Browne H."/>
            <person name="Dunn M."/>
            <person name="Hung S."/>
            <person name="Kawahara F."/>
            <person name="Miranda-Saavedra D."/>
            <person name="Mourier T."/>
            <person name="Nagra H."/>
            <person name="Otto T.D."/>
            <person name="Rawlings N."/>
            <person name="Sanchez A."/>
            <person name="Sanders M."/>
            <person name="Subramaniam C."/>
            <person name="Tay Y."/>
            <person name="Dear P."/>
            <person name="Doerig C."/>
            <person name="Gruber A."/>
            <person name="Parkinson J."/>
            <person name="Shirley M."/>
            <person name="Wan K.L."/>
            <person name="Berriman M."/>
            <person name="Tomley F."/>
            <person name="Pain A."/>
        </authorList>
    </citation>
    <scope>NUCLEOTIDE SEQUENCE [LARGE SCALE GENOMIC DNA]</scope>
    <source>
        <strain evidence="2">Houghton</strain>
    </source>
</reference>
<dbReference type="AlphaFoldDB" id="U6GZD8"/>
<evidence type="ECO:0000256" key="1">
    <source>
        <dbReference type="SAM" id="MobiDB-lite"/>
    </source>
</evidence>
<dbReference type="OrthoDB" id="10418263at2759"/>
<evidence type="ECO:0000313" key="3">
    <source>
        <dbReference type="Proteomes" id="UP000018201"/>
    </source>
</evidence>
<organism evidence="2 3">
    <name type="scientific">Eimeria praecox</name>
    <dbReference type="NCBI Taxonomy" id="51316"/>
    <lineage>
        <taxon>Eukaryota</taxon>
        <taxon>Sar</taxon>
        <taxon>Alveolata</taxon>
        <taxon>Apicomplexa</taxon>
        <taxon>Conoidasida</taxon>
        <taxon>Coccidia</taxon>
        <taxon>Eucoccidiorida</taxon>
        <taxon>Eimeriorina</taxon>
        <taxon>Eimeriidae</taxon>
        <taxon>Eimeria</taxon>
    </lineage>
</organism>
<evidence type="ECO:0000313" key="2">
    <source>
        <dbReference type="EMBL" id="CDI85676.1"/>
    </source>
</evidence>